<evidence type="ECO:0000256" key="11">
    <source>
        <dbReference type="PROSITE-ProRule" id="PRU00076"/>
    </source>
</evidence>
<organism evidence="14 15">
    <name type="scientific">Triplophysa tibetana</name>
    <dbReference type="NCBI Taxonomy" id="1572043"/>
    <lineage>
        <taxon>Eukaryota</taxon>
        <taxon>Metazoa</taxon>
        <taxon>Chordata</taxon>
        <taxon>Craniata</taxon>
        <taxon>Vertebrata</taxon>
        <taxon>Euteleostomi</taxon>
        <taxon>Actinopterygii</taxon>
        <taxon>Neopterygii</taxon>
        <taxon>Teleostei</taxon>
        <taxon>Ostariophysi</taxon>
        <taxon>Cypriniformes</taxon>
        <taxon>Nemacheilidae</taxon>
        <taxon>Triplophysa</taxon>
    </lineage>
</organism>
<evidence type="ECO:0000256" key="4">
    <source>
        <dbReference type="ARBA" id="ARBA00022530"/>
    </source>
</evidence>
<evidence type="ECO:0000256" key="8">
    <source>
        <dbReference type="ARBA" id="ARBA00022837"/>
    </source>
</evidence>
<sequence>MLGICFFLSVVIHFAVSQKTEEPITFTASIAQLTYSVSLYAFFQQCTEGYEFDVEKEICKDIDECETVHEACKGGMKCVNHFGGYLCLPQNAWIIVSNGEDQPTTATTARAVPPGVPEVPRASPVFQSASHTIQCAVGFMPDSQNYCRERWASFFACEVPRLIFSTAHQQVWLSTALNPRMGPHVNECATSNPCQHQCYNLIGSYICQCEVGYELASDSVSCQDIDECEFSNYMCQFQCVNQPGGYQCACPEGYQLHGTRLCQDIDECETGHNCRDEDMCWNYYGGFRCYPRNPCREPYVKTGEGRCRCQSPTVCRGLPPVIVYKYMSIFSDRSVPADIFQIQATSVYPNMVNTFTIKSGNEGGEFYLRRSSNVSAMLVMTKPLTGPKEHVVDLEMVTQSNVLSYRSSSLLRLTIIVGPYPF</sequence>
<feature type="domain" description="EGF-like" evidence="13">
    <location>
        <begin position="224"/>
        <end position="263"/>
    </location>
</feature>
<dbReference type="InterPro" id="IPR018097">
    <property type="entry name" value="EGF_Ca-bd_CS"/>
</dbReference>
<evidence type="ECO:0000256" key="10">
    <source>
        <dbReference type="ARBA" id="ARBA00023180"/>
    </source>
</evidence>
<reference evidence="14 15" key="1">
    <citation type="journal article" date="2019" name="Mol. Ecol. Resour.">
        <title>Chromosome-level genome assembly of Triplophysa tibetana, a fish adapted to the harsh high-altitude environment of the Tibetan Plateau.</title>
        <authorList>
            <person name="Yang X."/>
            <person name="Liu H."/>
            <person name="Ma Z."/>
            <person name="Zou Y."/>
            <person name="Zou M."/>
            <person name="Mao Y."/>
            <person name="Li X."/>
            <person name="Wang H."/>
            <person name="Chen T."/>
            <person name="Wang W."/>
            <person name="Yang R."/>
        </authorList>
    </citation>
    <scope>NUCLEOTIDE SEQUENCE [LARGE SCALE GENOMIC DNA]</scope>
    <source>
        <strain evidence="14">TTIB1903HZAU</strain>
        <tissue evidence="14">Muscle</tissue>
    </source>
</reference>
<evidence type="ECO:0000259" key="13">
    <source>
        <dbReference type="PROSITE" id="PS50026"/>
    </source>
</evidence>
<comment type="similarity">
    <text evidence="2">Belongs to the fibulin family.</text>
</comment>
<feature type="chain" id="PRO_5022858928" evidence="12">
    <location>
        <begin position="18"/>
        <end position="422"/>
    </location>
</feature>
<dbReference type="CDD" id="cd00054">
    <property type="entry name" value="EGF_CA"/>
    <property type="match status" value="3"/>
</dbReference>
<feature type="signal peptide" evidence="12">
    <location>
        <begin position="1"/>
        <end position="17"/>
    </location>
</feature>
<keyword evidence="7" id="KW-0677">Repeat</keyword>
<name>A0A5A9NSL0_9TELE</name>
<evidence type="ECO:0000256" key="12">
    <source>
        <dbReference type="SAM" id="SignalP"/>
    </source>
</evidence>
<keyword evidence="3" id="KW-0964">Secreted</keyword>
<dbReference type="SMART" id="SM00181">
    <property type="entry name" value="EGF"/>
    <property type="match status" value="2"/>
</dbReference>
<evidence type="ECO:0000256" key="7">
    <source>
        <dbReference type="ARBA" id="ARBA00022737"/>
    </source>
</evidence>
<dbReference type="EMBL" id="SOYY01000014">
    <property type="protein sequence ID" value="KAA0712453.1"/>
    <property type="molecule type" value="Genomic_DNA"/>
</dbReference>
<evidence type="ECO:0000313" key="14">
    <source>
        <dbReference type="EMBL" id="KAA0712453.1"/>
    </source>
</evidence>
<dbReference type="GO" id="GO:0005509">
    <property type="term" value="F:calcium ion binding"/>
    <property type="evidence" value="ECO:0007669"/>
    <property type="project" value="InterPro"/>
</dbReference>
<protein>
    <submittedName>
        <fullName evidence="14">EGF-containing fibulin-like extracellular matrix protein 1</fullName>
    </submittedName>
</protein>
<dbReference type="PROSITE" id="PS50026">
    <property type="entry name" value="EGF_3"/>
    <property type="match status" value="2"/>
</dbReference>
<evidence type="ECO:0000313" key="15">
    <source>
        <dbReference type="Proteomes" id="UP000324632"/>
    </source>
</evidence>
<keyword evidence="4" id="KW-0272">Extracellular matrix</keyword>
<dbReference type="PROSITE" id="PS00010">
    <property type="entry name" value="ASX_HYDROXYL"/>
    <property type="match status" value="2"/>
</dbReference>
<dbReference type="PROSITE" id="PS01187">
    <property type="entry name" value="EGF_CA"/>
    <property type="match status" value="2"/>
</dbReference>
<comment type="caution">
    <text evidence="11">Lacks conserved residue(s) required for the propagation of feature annotation.</text>
</comment>
<dbReference type="PANTHER" id="PTHR24039:SF33">
    <property type="entry name" value="EGF-CONTAINING FIBULIN-LIKE EXTRACELLULAR MATRIX PROTEIN 1"/>
    <property type="match status" value="1"/>
</dbReference>
<gene>
    <name evidence="14" type="ORF">E1301_Tti012946</name>
</gene>
<keyword evidence="9 11" id="KW-1015">Disulfide bond</keyword>
<comment type="caution">
    <text evidence="14">The sequence shown here is derived from an EMBL/GenBank/DDBJ whole genome shotgun (WGS) entry which is preliminary data.</text>
</comment>
<accession>A0A5A9NSL0</accession>
<evidence type="ECO:0000256" key="5">
    <source>
        <dbReference type="ARBA" id="ARBA00022536"/>
    </source>
</evidence>
<dbReference type="SMART" id="SM00179">
    <property type="entry name" value="EGF_CA"/>
    <property type="match status" value="4"/>
</dbReference>
<dbReference type="Gene3D" id="2.10.25.10">
    <property type="entry name" value="Laminin"/>
    <property type="match status" value="3"/>
</dbReference>
<evidence type="ECO:0000256" key="6">
    <source>
        <dbReference type="ARBA" id="ARBA00022729"/>
    </source>
</evidence>
<dbReference type="InterPro" id="IPR000742">
    <property type="entry name" value="EGF"/>
</dbReference>
<dbReference type="FunFam" id="2.10.25.10:FF:000014">
    <property type="entry name" value="Latent-transforming growth factor beta-binding protein 3"/>
    <property type="match status" value="1"/>
</dbReference>
<dbReference type="Proteomes" id="UP000324632">
    <property type="component" value="Chromosome 14"/>
</dbReference>
<dbReference type="PROSITE" id="PS01186">
    <property type="entry name" value="EGF_2"/>
    <property type="match status" value="2"/>
</dbReference>
<dbReference type="Pfam" id="PF22914">
    <property type="entry name" value="Fibulin_C"/>
    <property type="match status" value="1"/>
</dbReference>
<keyword evidence="15" id="KW-1185">Reference proteome</keyword>
<dbReference type="InterPro" id="IPR001881">
    <property type="entry name" value="EGF-like_Ca-bd_dom"/>
</dbReference>
<feature type="disulfide bond" evidence="11">
    <location>
        <begin position="188"/>
        <end position="198"/>
    </location>
</feature>
<evidence type="ECO:0000256" key="9">
    <source>
        <dbReference type="ARBA" id="ARBA00023157"/>
    </source>
</evidence>
<dbReference type="Pfam" id="PF07645">
    <property type="entry name" value="EGF_CA"/>
    <property type="match status" value="4"/>
</dbReference>
<feature type="domain" description="EGF-like" evidence="13">
    <location>
        <begin position="184"/>
        <end position="223"/>
    </location>
</feature>
<keyword evidence="5 11" id="KW-0245">EGF-like domain</keyword>
<dbReference type="SUPFAM" id="SSF57196">
    <property type="entry name" value="EGF/Laminin"/>
    <property type="match status" value="2"/>
</dbReference>
<keyword evidence="10" id="KW-0325">Glycoprotein</keyword>
<evidence type="ECO:0000256" key="1">
    <source>
        <dbReference type="ARBA" id="ARBA00004498"/>
    </source>
</evidence>
<dbReference type="InterPro" id="IPR049883">
    <property type="entry name" value="NOTCH1_EGF-like"/>
</dbReference>
<proteinExistence type="inferred from homology"/>
<comment type="subcellular location">
    <subcellularLocation>
        <location evidence="1">Secreted</location>
        <location evidence="1">Extracellular space</location>
        <location evidence="1">Extracellular matrix</location>
    </subcellularLocation>
</comment>
<evidence type="ECO:0000256" key="2">
    <source>
        <dbReference type="ARBA" id="ARBA00006127"/>
    </source>
</evidence>
<evidence type="ECO:0000256" key="3">
    <source>
        <dbReference type="ARBA" id="ARBA00022525"/>
    </source>
</evidence>
<dbReference type="InterPro" id="IPR000152">
    <property type="entry name" value="EGF-type_Asp/Asn_hydroxyl_site"/>
</dbReference>
<dbReference type="InterPro" id="IPR055088">
    <property type="entry name" value="Fibulin_C"/>
</dbReference>
<keyword evidence="8" id="KW-0106">Calcium</keyword>
<dbReference type="FunFam" id="2.10.25.10:FF:000240">
    <property type="entry name" value="Vitamin K-dependent protein S"/>
    <property type="match status" value="1"/>
</dbReference>
<dbReference type="AlphaFoldDB" id="A0A5A9NSL0"/>
<keyword evidence="6 12" id="KW-0732">Signal</keyword>
<dbReference type="PANTHER" id="PTHR24039">
    <property type="entry name" value="FIBRILLIN-RELATED"/>
    <property type="match status" value="1"/>
</dbReference>